<sequence>MELYCNARDGNEARVDPELKNTDVCSSVQGGEGSPCYAAASGQEESMTATGGNKLFYTEAEDDNASSDGNDAQDVFYLSASLVLLMDIRSVCTMVFNL</sequence>
<evidence type="ECO:0000313" key="2">
    <source>
        <dbReference type="Proteomes" id="UP001295423"/>
    </source>
</evidence>
<name>A0AAD2FHD8_9STRA</name>
<dbReference type="EMBL" id="CAKOGP040000189">
    <property type="protein sequence ID" value="CAJ1931879.1"/>
    <property type="molecule type" value="Genomic_DNA"/>
</dbReference>
<keyword evidence="2" id="KW-1185">Reference proteome</keyword>
<organism evidence="1 2">
    <name type="scientific">Cylindrotheca closterium</name>
    <dbReference type="NCBI Taxonomy" id="2856"/>
    <lineage>
        <taxon>Eukaryota</taxon>
        <taxon>Sar</taxon>
        <taxon>Stramenopiles</taxon>
        <taxon>Ochrophyta</taxon>
        <taxon>Bacillariophyta</taxon>
        <taxon>Bacillariophyceae</taxon>
        <taxon>Bacillariophycidae</taxon>
        <taxon>Bacillariales</taxon>
        <taxon>Bacillariaceae</taxon>
        <taxon>Cylindrotheca</taxon>
    </lineage>
</organism>
<protein>
    <submittedName>
        <fullName evidence="1">Uncharacterized protein</fullName>
    </submittedName>
</protein>
<dbReference type="Proteomes" id="UP001295423">
    <property type="component" value="Unassembled WGS sequence"/>
</dbReference>
<reference evidence="1" key="1">
    <citation type="submission" date="2023-08" db="EMBL/GenBank/DDBJ databases">
        <authorList>
            <person name="Audoor S."/>
            <person name="Bilcke G."/>
        </authorList>
    </citation>
    <scope>NUCLEOTIDE SEQUENCE</scope>
</reference>
<accession>A0AAD2FHD8</accession>
<proteinExistence type="predicted"/>
<dbReference type="AlphaFoldDB" id="A0AAD2FHD8"/>
<evidence type="ECO:0000313" key="1">
    <source>
        <dbReference type="EMBL" id="CAJ1931879.1"/>
    </source>
</evidence>
<gene>
    <name evidence="1" type="ORF">CYCCA115_LOCUS2589</name>
</gene>
<comment type="caution">
    <text evidence="1">The sequence shown here is derived from an EMBL/GenBank/DDBJ whole genome shotgun (WGS) entry which is preliminary data.</text>
</comment>